<feature type="region of interest" description="Disordered" evidence="1">
    <location>
        <begin position="567"/>
        <end position="621"/>
    </location>
</feature>
<gene>
    <name evidence="3" type="ORF">K3722_18840</name>
</gene>
<feature type="compositionally biased region" description="Gly residues" evidence="1">
    <location>
        <begin position="583"/>
        <end position="593"/>
    </location>
</feature>
<dbReference type="Proteomes" id="UP001058184">
    <property type="component" value="Chromosome"/>
</dbReference>
<dbReference type="InterPro" id="IPR021136">
    <property type="entry name" value="Flagellar_hook_control-like_C"/>
</dbReference>
<keyword evidence="4" id="KW-1185">Reference proteome</keyword>
<keyword evidence="3" id="KW-0282">Flagellum</keyword>
<keyword evidence="3" id="KW-0966">Cell projection</keyword>
<organism evidence="3 4">
    <name type="scientific">Leisingera caerulea</name>
    <name type="common">Phaeobacter caeruleus</name>
    <dbReference type="NCBI Taxonomy" id="506591"/>
    <lineage>
        <taxon>Bacteria</taxon>
        <taxon>Pseudomonadati</taxon>
        <taxon>Pseudomonadota</taxon>
        <taxon>Alphaproteobacteria</taxon>
        <taxon>Rhodobacterales</taxon>
        <taxon>Roseobacteraceae</taxon>
        <taxon>Leisingera</taxon>
    </lineage>
</organism>
<dbReference type="Gene3D" id="3.30.750.140">
    <property type="match status" value="1"/>
</dbReference>
<evidence type="ECO:0000313" key="3">
    <source>
        <dbReference type="EMBL" id="UWQ58511.1"/>
    </source>
</evidence>
<dbReference type="EMBL" id="CP081078">
    <property type="protein sequence ID" value="UWQ58511.1"/>
    <property type="molecule type" value="Genomic_DNA"/>
</dbReference>
<dbReference type="InterPro" id="IPR038610">
    <property type="entry name" value="FliK-like_C_sf"/>
</dbReference>
<evidence type="ECO:0000256" key="1">
    <source>
        <dbReference type="SAM" id="MobiDB-lite"/>
    </source>
</evidence>
<protein>
    <submittedName>
        <fullName evidence="3">Flagellar hook-length control protein FliK</fullName>
    </submittedName>
</protein>
<dbReference type="CDD" id="cd17470">
    <property type="entry name" value="T3SS_Flik_C"/>
    <property type="match status" value="1"/>
</dbReference>
<feature type="compositionally biased region" description="Low complexity" evidence="1">
    <location>
        <begin position="281"/>
        <end position="293"/>
    </location>
</feature>
<feature type="region of interest" description="Disordered" evidence="1">
    <location>
        <begin position="1"/>
        <end position="309"/>
    </location>
</feature>
<feature type="domain" description="Flagellar hook-length control protein-like C-terminal" evidence="2">
    <location>
        <begin position="497"/>
        <end position="576"/>
    </location>
</feature>
<feature type="compositionally biased region" description="Polar residues" evidence="1">
    <location>
        <begin position="215"/>
        <end position="239"/>
    </location>
</feature>
<dbReference type="RefSeq" id="WP_260002536.1">
    <property type="nucleotide sequence ID" value="NZ_CP081078.1"/>
</dbReference>
<name>A0ABY5WWF3_LEICA</name>
<sequence>MMMNSILGFEAGSVGKVPAVTGESSKKSNSSSDFADLVAAQSGGEKAATDAVSAEREPAEPEAGTESDGLEAEGAGTGKEKAGAEMPEAGLGAPEDVTKLPETDAGLAEPAAKHPDAEAGLAQADPNEKPLGSTSSHTASEGAIAAGQERSASDPDTERKQMPPVSTDRPDGGEQRSQSDRASGAGMPFHGNGFEVQSAASASDGPEQAVGRARGQNQADAVSGQTVTVEKPSRTQAAGQHQAEAAPSRDAAKLPDTSANPQAFEAKEDNATARVAPEMSAKAAAIADAQPPAGRRQSSTAAGQGDKGIAVSGQAPAASIHAAAVASVTSNSPLMQADAQQAVTPPEGAVQSRVPAAPGMIQALTTGQAAPKAPGHRADAATTVLSSDAPADAEAVETGRLISGVLKAGEIRTAAAASAPQPLQPATAILQPLMAGGLAAGSPGAELLSGSDDLLPGAFGLSGEVPGLTQLLAEASIGTGTVHRPETPRMVAAQLAEAFAAKGEQKVEVSLNPQELGHVRMRVVAGETGITMIIQTERPETGDLMRRHIHELAEEFRRMGYEDISFEFSGGQTGGQSANDADGGAGSSSGGAGPRSADAADATEPRTQNLRLGETGVDMRV</sequence>
<evidence type="ECO:0000259" key="2">
    <source>
        <dbReference type="Pfam" id="PF02120"/>
    </source>
</evidence>
<dbReference type="Pfam" id="PF02120">
    <property type="entry name" value="Flg_hook"/>
    <property type="match status" value="1"/>
</dbReference>
<reference evidence="3" key="1">
    <citation type="submission" date="2021-08" db="EMBL/GenBank/DDBJ databases">
        <authorList>
            <person name="Nwanade C."/>
            <person name="Wang M."/>
            <person name="Masoudi A."/>
            <person name="Yu Z."/>
            <person name="Liu J."/>
        </authorList>
    </citation>
    <scope>NUCLEOTIDE SEQUENCE</scope>
    <source>
        <strain evidence="3">S141</strain>
    </source>
</reference>
<keyword evidence="3" id="KW-0969">Cilium</keyword>
<accession>A0ABY5WWF3</accession>
<feature type="compositionally biased region" description="Basic and acidic residues" evidence="1">
    <location>
        <begin position="168"/>
        <end position="179"/>
    </location>
</feature>
<proteinExistence type="predicted"/>
<evidence type="ECO:0000313" key="4">
    <source>
        <dbReference type="Proteomes" id="UP001058184"/>
    </source>
</evidence>
<feature type="compositionally biased region" description="Basic and acidic residues" evidence="1">
    <location>
        <begin position="151"/>
        <end position="161"/>
    </location>
</feature>